<dbReference type="PANTHER" id="PTHR43316:SF3">
    <property type="entry name" value="HALOACID DEHALOGENASE, TYPE II (AFU_ORTHOLOGUE AFUA_2G07750)-RELATED"/>
    <property type="match status" value="1"/>
</dbReference>
<feature type="region of interest" description="Disordered" evidence="2">
    <location>
        <begin position="231"/>
        <end position="256"/>
    </location>
</feature>
<protein>
    <recommendedName>
        <fullName evidence="5">Haloacid dehalogenase</fullName>
    </recommendedName>
</protein>
<name>A0AAW1RJG7_9CHLO</name>
<dbReference type="Proteomes" id="UP001438707">
    <property type="component" value="Unassembled WGS sequence"/>
</dbReference>
<sequence length="256" mass="27727">MSAVPSPHAAPKALLFDVNETLISLQPLADAMVQVGLKADLLELWFAKVLRDGIAGAAAGSLASFKDIGVYHTKLLLAAAKPAVNDHTEAAETVLAAFNRVDLYDDVAPALAEIRACNMKVATMTNGSVDITKGALQKGRLDPYVHVNKMMDVTQAGTWKPHAKCYHFAAQQLGLEPSEVMLVAVHPWDCNGAMQAGLQAAYLDRNSIPFPPFFTQPTLTSTSMSDLVDQLQHMQRSSKKRGPDDADPYKSLDWVK</sequence>
<dbReference type="Pfam" id="PF00702">
    <property type="entry name" value="Hydrolase"/>
    <property type="match status" value="1"/>
</dbReference>
<evidence type="ECO:0000313" key="4">
    <source>
        <dbReference type="Proteomes" id="UP001438707"/>
    </source>
</evidence>
<evidence type="ECO:0000313" key="3">
    <source>
        <dbReference type="EMBL" id="KAK9833698.1"/>
    </source>
</evidence>
<evidence type="ECO:0000256" key="1">
    <source>
        <dbReference type="ARBA" id="ARBA00022801"/>
    </source>
</evidence>
<evidence type="ECO:0000256" key="2">
    <source>
        <dbReference type="SAM" id="MobiDB-lite"/>
    </source>
</evidence>
<proteinExistence type="predicted"/>
<dbReference type="InterPro" id="IPR051540">
    <property type="entry name" value="S-2-haloacid_dehalogenase"/>
</dbReference>
<feature type="compositionally biased region" description="Basic and acidic residues" evidence="2">
    <location>
        <begin position="241"/>
        <end position="256"/>
    </location>
</feature>
<keyword evidence="1" id="KW-0378">Hydrolase</keyword>
<accession>A0AAW1RJG7</accession>
<organism evidence="3 4">
    <name type="scientific">Apatococcus lobatus</name>
    <dbReference type="NCBI Taxonomy" id="904363"/>
    <lineage>
        <taxon>Eukaryota</taxon>
        <taxon>Viridiplantae</taxon>
        <taxon>Chlorophyta</taxon>
        <taxon>core chlorophytes</taxon>
        <taxon>Trebouxiophyceae</taxon>
        <taxon>Chlorellales</taxon>
        <taxon>Chlorellaceae</taxon>
        <taxon>Apatococcus</taxon>
    </lineage>
</organism>
<evidence type="ECO:0008006" key="5">
    <source>
        <dbReference type="Google" id="ProtNLM"/>
    </source>
</evidence>
<dbReference type="PRINTS" id="PR00413">
    <property type="entry name" value="HADHALOGNASE"/>
</dbReference>
<dbReference type="InterPro" id="IPR036412">
    <property type="entry name" value="HAD-like_sf"/>
</dbReference>
<reference evidence="3 4" key="1">
    <citation type="journal article" date="2024" name="Nat. Commun.">
        <title>Phylogenomics reveals the evolutionary origins of lichenization in chlorophyte algae.</title>
        <authorList>
            <person name="Puginier C."/>
            <person name="Libourel C."/>
            <person name="Otte J."/>
            <person name="Skaloud P."/>
            <person name="Haon M."/>
            <person name="Grisel S."/>
            <person name="Petersen M."/>
            <person name="Berrin J.G."/>
            <person name="Delaux P.M."/>
            <person name="Dal Grande F."/>
            <person name="Keller J."/>
        </authorList>
    </citation>
    <scope>NUCLEOTIDE SEQUENCE [LARGE SCALE GENOMIC DNA]</scope>
    <source>
        <strain evidence="3 4">SAG 2145</strain>
    </source>
</reference>
<dbReference type="Gene3D" id="1.10.150.240">
    <property type="entry name" value="Putative phosphatase, domain 2"/>
    <property type="match status" value="1"/>
</dbReference>
<dbReference type="Gene3D" id="3.40.50.1000">
    <property type="entry name" value="HAD superfamily/HAD-like"/>
    <property type="match status" value="1"/>
</dbReference>
<keyword evidence="4" id="KW-1185">Reference proteome</keyword>
<dbReference type="SFLD" id="SFLDS00003">
    <property type="entry name" value="Haloacid_Dehalogenase"/>
    <property type="match status" value="1"/>
</dbReference>
<dbReference type="InterPro" id="IPR023198">
    <property type="entry name" value="PGP-like_dom2"/>
</dbReference>
<dbReference type="PANTHER" id="PTHR43316">
    <property type="entry name" value="HYDROLASE, HALOACID DELAHOGENASE-RELATED"/>
    <property type="match status" value="1"/>
</dbReference>
<dbReference type="SFLD" id="SFLDG01129">
    <property type="entry name" value="C1.5:_HAD__Beta-PGM__Phosphata"/>
    <property type="match status" value="1"/>
</dbReference>
<dbReference type="GO" id="GO:0016787">
    <property type="term" value="F:hydrolase activity"/>
    <property type="evidence" value="ECO:0007669"/>
    <property type="project" value="UniProtKB-KW"/>
</dbReference>
<dbReference type="EMBL" id="JALJOS010000010">
    <property type="protein sequence ID" value="KAK9833698.1"/>
    <property type="molecule type" value="Genomic_DNA"/>
</dbReference>
<dbReference type="SUPFAM" id="SSF56784">
    <property type="entry name" value="HAD-like"/>
    <property type="match status" value="1"/>
</dbReference>
<comment type="caution">
    <text evidence="3">The sequence shown here is derived from an EMBL/GenBank/DDBJ whole genome shotgun (WGS) entry which is preliminary data.</text>
</comment>
<dbReference type="AlphaFoldDB" id="A0AAW1RJG7"/>
<dbReference type="InterPro" id="IPR023214">
    <property type="entry name" value="HAD_sf"/>
</dbReference>
<gene>
    <name evidence="3" type="ORF">WJX74_003087</name>
</gene>
<dbReference type="InterPro" id="IPR006439">
    <property type="entry name" value="HAD-SF_hydro_IA"/>
</dbReference>